<sequence length="392" mass="44452">MANWGMFEAYRQRKKRLAITYDGLSDGLKNGVDIEVLEGNKWFKLPRDYGEKYKDNGQRITPEEGTARLRSSKDHIDCLVVSCKSNHAFLGIRSLAYRLSSKSTILITQNGLGIVERLNRFIFTNPSVRPKYLHAVFSHGLDKKDMYQVKYKKVGMTNIAPPVTAGEVSLMKPEDDTTWEPSTKYLARLFTLTPSLAAIVNTPTNVLMYQLEKLAVSCVIEPLTAINDCRNGDLLYVESVSRIMRLLLFEISRVILALPELQGVPGLEDRFEPERLRRMAVFVLNQTRDNTSTMLHDVRSRKGTEIEYLNGYIVRRGEELGITCVLNYMIKHQIHGKQVINNRQEAEAIPIDAGSRSTDSHHLTGLHLNPIPGKNTQPPQSIDNDHIKFESP</sequence>
<name>A0A9W9W253_9EURO</name>
<dbReference type="InterPro" id="IPR008927">
    <property type="entry name" value="6-PGluconate_DH-like_C_sf"/>
</dbReference>
<evidence type="ECO:0000259" key="6">
    <source>
        <dbReference type="Pfam" id="PF08546"/>
    </source>
</evidence>
<dbReference type="AlphaFoldDB" id="A0A9W9W253"/>
<comment type="similarity">
    <text evidence="1">Belongs to the ketopantoate reductase family.</text>
</comment>
<evidence type="ECO:0008006" key="9">
    <source>
        <dbReference type="Google" id="ProtNLM"/>
    </source>
</evidence>
<feature type="domain" description="Ketopantoate reductase N-terminal" evidence="5">
    <location>
        <begin position="55"/>
        <end position="160"/>
    </location>
</feature>
<reference evidence="7" key="1">
    <citation type="submission" date="2022-12" db="EMBL/GenBank/DDBJ databases">
        <authorList>
            <person name="Petersen C."/>
        </authorList>
    </citation>
    <scope>NUCLEOTIDE SEQUENCE</scope>
    <source>
        <strain evidence="7">IBT 29677</strain>
    </source>
</reference>
<feature type="compositionally biased region" description="Basic and acidic residues" evidence="4">
    <location>
        <begin position="383"/>
        <end position="392"/>
    </location>
</feature>
<dbReference type="SUPFAM" id="SSF48179">
    <property type="entry name" value="6-phosphogluconate dehydrogenase C-terminal domain-like"/>
    <property type="match status" value="1"/>
</dbReference>
<evidence type="ECO:0000256" key="2">
    <source>
        <dbReference type="ARBA" id="ARBA00022857"/>
    </source>
</evidence>
<proteinExistence type="inferred from homology"/>
<dbReference type="InterPro" id="IPR036291">
    <property type="entry name" value="NAD(P)-bd_dom_sf"/>
</dbReference>
<dbReference type="PANTHER" id="PTHR43765:SF2">
    <property type="entry name" value="2-DEHYDROPANTOATE 2-REDUCTASE"/>
    <property type="match status" value="1"/>
</dbReference>
<dbReference type="SUPFAM" id="SSF51735">
    <property type="entry name" value="NAD(P)-binding Rossmann-fold domains"/>
    <property type="match status" value="1"/>
</dbReference>
<dbReference type="InterPro" id="IPR013328">
    <property type="entry name" value="6PGD_dom2"/>
</dbReference>
<dbReference type="RefSeq" id="XP_056489169.1">
    <property type="nucleotide sequence ID" value="XM_056629867.1"/>
</dbReference>
<accession>A0A9W9W253</accession>
<evidence type="ECO:0000256" key="1">
    <source>
        <dbReference type="ARBA" id="ARBA00007870"/>
    </source>
</evidence>
<reference evidence="7" key="2">
    <citation type="journal article" date="2023" name="IMA Fungus">
        <title>Comparative genomic study of the Penicillium genus elucidates a diverse pangenome and 15 lateral gene transfer events.</title>
        <authorList>
            <person name="Petersen C."/>
            <person name="Sorensen T."/>
            <person name="Nielsen M.R."/>
            <person name="Sondergaard T.E."/>
            <person name="Sorensen J.L."/>
            <person name="Fitzpatrick D.A."/>
            <person name="Frisvad J.C."/>
            <person name="Nielsen K.L."/>
        </authorList>
    </citation>
    <scope>NUCLEOTIDE SEQUENCE</scope>
    <source>
        <strain evidence="7">IBT 29677</strain>
    </source>
</reference>
<dbReference type="GO" id="GO:0005739">
    <property type="term" value="C:mitochondrion"/>
    <property type="evidence" value="ECO:0007669"/>
    <property type="project" value="TreeGrafter"/>
</dbReference>
<evidence type="ECO:0000313" key="7">
    <source>
        <dbReference type="EMBL" id="KAJ5397117.1"/>
    </source>
</evidence>
<dbReference type="OrthoDB" id="73846at2759"/>
<dbReference type="PANTHER" id="PTHR43765">
    <property type="entry name" value="2-DEHYDROPANTOATE 2-REDUCTASE-RELATED"/>
    <property type="match status" value="1"/>
</dbReference>
<gene>
    <name evidence="7" type="ORF">N7509_005230</name>
</gene>
<evidence type="ECO:0000313" key="8">
    <source>
        <dbReference type="Proteomes" id="UP001147747"/>
    </source>
</evidence>
<feature type="domain" description="Ketopantoate reductase C-terminal" evidence="6">
    <location>
        <begin position="206"/>
        <end position="338"/>
    </location>
</feature>
<keyword evidence="8" id="KW-1185">Reference proteome</keyword>
<dbReference type="InterPro" id="IPR013332">
    <property type="entry name" value="KPR_N"/>
</dbReference>
<dbReference type="Pfam" id="PF02558">
    <property type="entry name" value="ApbA"/>
    <property type="match status" value="1"/>
</dbReference>
<dbReference type="EMBL" id="JAPZBU010000006">
    <property type="protein sequence ID" value="KAJ5397117.1"/>
    <property type="molecule type" value="Genomic_DNA"/>
</dbReference>
<evidence type="ECO:0000256" key="3">
    <source>
        <dbReference type="ARBA" id="ARBA00023002"/>
    </source>
</evidence>
<keyword evidence="3" id="KW-0560">Oxidoreductase</keyword>
<dbReference type="Gene3D" id="1.10.1040.10">
    <property type="entry name" value="N-(1-d-carboxylethyl)-l-norvaline Dehydrogenase, domain 2"/>
    <property type="match status" value="1"/>
</dbReference>
<dbReference type="Pfam" id="PF08546">
    <property type="entry name" value="ApbA_C"/>
    <property type="match status" value="1"/>
</dbReference>
<comment type="caution">
    <text evidence="7">The sequence shown here is derived from an EMBL/GenBank/DDBJ whole genome shotgun (WGS) entry which is preliminary data.</text>
</comment>
<keyword evidence="2" id="KW-0521">NADP</keyword>
<organism evidence="7 8">
    <name type="scientific">Penicillium cosmopolitanum</name>
    <dbReference type="NCBI Taxonomy" id="1131564"/>
    <lineage>
        <taxon>Eukaryota</taxon>
        <taxon>Fungi</taxon>
        <taxon>Dikarya</taxon>
        <taxon>Ascomycota</taxon>
        <taxon>Pezizomycotina</taxon>
        <taxon>Eurotiomycetes</taxon>
        <taxon>Eurotiomycetidae</taxon>
        <taxon>Eurotiales</taxon>
        <taxon>Aspergillaceae</taxon>
        <taxon>Penicillium</taxon>
    </lineage>
</organism>
<dbReference type="Gene3D" id="3.40.50.720">
    <property type="entry name" value="NAD(P)-binding Rossmann-like Domain"/>
    <property type="match status" value="1"/>
</dbReference>
<dbReference type="InterPro" id="IPR050838">
    <property type="entry name" value="Ketopantoate_reductase"/>
</dbReference>
<dbReference type="GO" id="GO:0050661">
    <property type="term" value="F:NADP binding"/>
    <property type="evidence" value="ECO:0007669"/>
    <property type="project" value="TreeGrafter"/>
</dbReference>
<dbReference type="InterPro" id="IPR013752">
    <property type="entry name" value="KPA_reductase"/>
</dbReference>
<evidence type="ECO:0000259" key="5">
    <source>
        <dbReference type="Pfam" id="PF02558"/>
    </source>
</evidence>
<dbReference type="FunFam" id="1.10.1040.10:FF:000038">
    <property type="entry name" value="Probable 2-dehydropantoate 2-reductase"/>
    <property type="match status" value="1"/>
</dbReference>
<evidence type="ECO:0000256" key="4">
    <source>
        <dbReference type="SAM" id="MobiDB-lite"/>
    </source>
</evidence>
<dbReference type="GeneID" id="81368847"/>
<dbReference type="GO" id="GO:0008677">
    <property type="term" value="F:2-dehydropantoate 2-reductase activity"/>
    <property type="evidence" value="ECO:0007669"/>
    <property type="project" value="TreeGrafter"/>
</dbReference>
<feature type="region of interest" description="Disordered" evidence="4">
    <location>
        <begin position="354"/>
        <end position="392"/>
    </location>
</feature>
<dbReference type="Proteomes" id="UP001147747">
    <property type="component" value="Unassembled WGS sequence"/>
</dbReference>
<protein>
    <recommendedName>
        <fullName evidence="9">Ketopantoate reductase C-terminal domain-containing protein</fullName>
    </recommendedName>
</protein>